<dbReference type="InterPro" id="IPR005172">
    <property type="entry name" value="CRC"/>
</dbReference>
<gene>
    <name evidence="7" type="ORF">CB5_LOCUS17618</name>
</gene>
<feature type="compositionally biased region" description="Low complexity" evidence="4">
    <location>
        <begin position="1"/>
        <end position="19"/>
    </location>
</feature>
<feature type="domain" description="Tesmin/TSO1-like CXC" evidence="6">
    <location>
        <begin position="115"/>
        <end position="145"/>
    </location>
</feature>
<organism evidence="7">
    <name type="scientific">Ananas comosus var. bracteatus</name>
    <name type="common">red pineapple</name>
    <dbReference type="NCBI Taxonomy" id="296719"/>
    <lineage>
        <taxon>Eukaryota</taxon>
        <taxon>Viridiplantae</taxon>
        <taxon>Streptophyta</taxon>
        <taxon>Embryophyta</taxon>
        <taxon>Tracheophyta</taxon>
        <taxon>Spermatophyta</taxon>
        <taxon>Magnoliopsida</taxon>
        <taxon>Liliopsida</taxon>
        <taxon>Poales</taxon>
        <taxon>Bromeliaceae</taxon>
        <taxon>Bromelioideae</taxon>
        <taxon>Ananas</taxon>
    </lineage>
</organism>
<feature type="compositionally biased region" description="Basic and acidic residues" evidence="4">
    <location>
        <begin position="105"/>
        <end position="114"/>
    </location>
</feature>
<evidence type="ECO:0000313" key="7">
    <source>
        <dbReference type="EMBL" id="CAD1834407.1"/>
    </source>
</evidence>
<evidence type="ECO:0000256" key="3">
    <source>
        <dbReference type="ARBA" id="ARBA00023242"/>
    </source>
</evidence>
<dbReference type="InterPro" id="IPR033467">
    <property type="entry name" value="Tesmin/TSO1-like_CXC"/>
</dbReference>
<feature type="region of interest" description="Disordered" evidence="4">
    <location>
        <begin position="45"/>
        <end position="119"/>
    </location>
</feature>
<dbReference type="GO" id="GO:0005634">
    <property type="term" value="C:nucleus"/>
    <property type="evidence" value="ECO:0007669"/>
    <property type="project" value="UniProtKB-SubCell"/>
</dbReference>
<feature type="compositionally biased region" description="Pro residues" evidence="4">
    <location>
        <begin position="66"/>
        <end position="89"/>
    </location>
</feature>
<dbReference type="InterPro" id="IPR028307">
    <property type="entry name" value="Lin-54_fam"/>
</dbReference>
<dbReference type="SMART" id="SM01114">
    <property type="entry name" value="CXC"/>
    <property type="match status" value="1"/>
</dbReference>
<feature type="compositionally biased region" description="Basic and acidic residues" evidence="4">
    <location>
        <begin position="543"/>
        <end position="554"/>
    </location>
</feature>
<dbReference type="Pfam" id="PF03638">
    <property type="entry name" value="TCR"/>
    <property type="match status" value="1"/>
</dbReference>
<dbReference type="PANTHER" id="PTHR12446">
    <property type="entry name" value="TESMIN/TSO1-RELATED"/>
    <property type="match status" value="1"/>
</dbReference>
<keyword evidence="3" id="KW-0539">Nucleus</keyword>
<feature type="region of interest" description="Disordered" evidence="4">
    <location>
        <begin position="389"/>
        <end position="420"/>
    </location>
</feature>
<feature type="compositionally biased region" description="Polar residues" evidence="4">
    <location>
        <begin position="523"/>
        <end position="532"/>
    </location>
</feature>
<keyword evidence="5" id="KW-0812">Transmembrane</keyword>
<dbReference type="PANTHER" id="PTHR12446:SF34">
    <property type="entry name" value="PROTEIN LIN-54 HOMOLOG"/>
    <property type="match status" value="1"/>
</dbReference>
<dbReference type="GO" id="GO:0006355">
    <property type="term" value="P:regulation of DNA-templated transcription"/>
    <property type="evidence" value="ECO:0007669"/>
    <property type="project" value="TreeGrafter"/>
</dbReference>
<feature type="region of interest" description="Disordered" evidence="4">
    <location>
        <begin position="513"/>
        <end position="554"/>
    </location>
</feature>
<sequence>MEQGIQPAASSSAAAPPQQGDLPAKKLVRQLDFTSTAYPGNPAVAAAAAAVSRALDQRPLPQQILPAPPPPPPQPPQLPQPPPPQPQPQPQVQQPPESPKSRTRQHSDAKDGTPTRKKNCNCKNSRCLKLYCECFASGFIVMAATVQTVAIMLRMRLLGVTLLIQHWSATQMPLGLRSAIVHMQFEIVGVTQESSLWWESTIKDATAKSRGALRRSEERRALFHGDHGSNLYMQQAANAALNGAIGPSGFLSSSTSRKRKNQEVLFGTSVRDQPVHRVSQFPQAAHLRNAAQPSFAPVPVCCPTNSANLGACKVTYRPLLADIVQTEDVKELCKILIVFSREIANVVSGRKAQEEKLLGKEDITEASLSSTNHEKEGNQSDLEIQKASANDRLGGTNIDKTNAEQSGSDHADTQKISRPMSPGTLALMCDEEDTMFITPQNAALTPSFPANQNMSEVYAEQERGVLMKFRDYIRKIVTCGRMKEERYSLMAMKSETPSRQEPISNGVPKALMSRTTELPPVTKTVTASSSKYPSIERPISGPIEKKPKIEHSES</sequence>
<evidence type="ECO:0000256" key="1">
    <source>
        <dbReference type="ARBA" id="ARBA00004123"/>
    </source>
</evidence>
<protein>
    <recommendedName>
        <fullName evidence="6">Tesmin/TSO1-like CXC domain-containing protein</fullName>
    </recommendedName>
</protein>
<feature type="region of interest" description="Disordered" evidence="4">
    <location>
        <begin position="1"/>
        <end position="27"/>
    </location>
</feature>
<feature type="transmembrane region" description="Helical" evidence="5">
    <location>
        <begin position="135"/>
        <end position="153"/>
    </location>
</feature>
<proteinExistence type="inferred from homology"/>
<evidence type="ECO:0000256" key="2">
    <source>
        <dbReference type="ARBA" id="ARBA00007267"/>
    </source>
</evidence>
<dbReference type="AlphaFoldDB" id="A0A6V7PUC0"/>
<comment type="subcellular location">
    <subcellularLocation>
        <location evidence="1">Nucleus</location>
    </subcellularLocation>
</comment>
<dbReference type="EMBL" id="LR862152">
    <property type="protein sequence ID" value="CAD1834407.1"/>
    <property type="molecule type" value="Genomic_DNA"/>
</dbReference>
<evidence type="ECO:0000259" key="6">
    <source>
        <dbReference type="SMART" id="SM01114"/>
    </source>
</evidence>
<evidence type="ECO:0000256" key="5">
    <source>
        <dbReference type="SAM" id="Phobius"/>
    </source>
</evidence>
<reference evidence="7" key="1">
    <citation type="submission" date="2020-07" db="EMBL/GenBank/DDBJ databases">
        <authorList>
            <person name="Lin J."/>
        </authorList>
    </citation>
    <scope>NUCLEOTIDE SEQUENCE</scope>
</reference>
<name>A0A6V7PUC0_ANACO</name>
<comment type="similarity">
    <text evidence="2">Belongs to the lin-54 family.</text>
</comment>
<evidence type="ECO:0000256" key="4">
    <source>
        <dbReference type="SAM" id="MobiDB-lite"/>
    </source>
</evidence>
<keyword evidence="5" id="KW-1133">Transmembrane helix</keyword>
<accession>A0A6V7PUC0</accession>
<keyword evidence="5" id="KW-0472">Membrane</keyword>